<feature type="domain" description="Bacterial Ig" evidence="2">
    <location>
        <begin position="612"/>
        <end position="692"/>
    </location>
</feature>
<dbReference type="Pfam" id="PF17936">
    <property type="entry name" value="Big_6"/>
    <property type="match status" value="4"/>
</dbReference>
<feature type="domain" description="Bacterial Ig" evidence="2">
    <location>
        <begin position="695"/>
        <end position="773"/>
    </location>
</feature>
<evidence type="ECO:0000256" key="1">
    <source>
        <dbReference type="SAM" id="MobiDB-lite"/>
    </source>
</evidence>
<protein>
    <recommendedName>
        <fullName evidence="2">Bacterial Ig domain-containing protein</fullName>
    </recommendedName>
</protein>
<evidence type="ECO:0000313" key="3">
    <source>
        <dbReference type="EMBL" id="NEY19369.1"/>
    </source>
</evidence>
<feature type="domain" description="Bacterial Ig" evidence="2">
    <location>
        <begin position="444"/>
        <end position="524"/>
    </location>
</feature>
<dbReference type="EMBL" id="JAAIWK010000005">
    <property type="protein sequence ID" value="NEY19369.1"/>
    <property type="molecule type" value="Genomic_DNA"/>
</dbReference>
<evidence type="ECO:0000259" key="2">
    <source>
        <dbReference type="Pfam" id="PF17936"/>
    </source>
</evidence>
<dbReference type="AlphaFoldDB" id="A0A6M0P5W6"/>
<dbReference type="Proteomes" id="UP000476934">
    <property type="component" value="Unassembled WGS sequence"/>
</dbReference>
<feature type="domain" description="Bacterial Ig" evidence="2">
    <location>
        <begin position="528"/>
        <end position="608"/>
    </location>
</feature>
<accession>A0A6M0P5W6</accession>
<keyword evidence="4" id="KW-1185">Reference proteome</keyword>
<reference evidence="3 4" key="1">
    <citation type="submission" date="2020-02" db="EMBL/GenBank/DDBJ databases">
        <authorList>
            <person name="Feng H."/>
        </authorList>
    </citation>
    <scope>NUCLEOTIDE SEQUENCE [LARGE SCALE GENOMIC DNA]</scope>
    <source>
        <strain evidence="3 4">Gsoil 114</strain>
    </source>
</reference>
<evidence type="ECO:0000313" key="4">
    <source>
        <dbReference type="Proteomes" id="UP000476934"/>
    </source>
</evidence>
<feature type="compositionally biased region" description="Polar residues" evidence="1">
    <location>
        <begin position="1"/>
        <end position="20"/>
    </location>
</feature>
<dbReference type="NCBIfam" id="NF033510">
    <property type="entry name" value="Ca_tandemer"/>
    <property type="match status" value="1"/>
</dbReference>
<feature type="region of interest" description="Disordered" evidence="1">
    <location>
        <begin position="1"/>
        <end position="54"/>
    </location>
</feature>
<feature type="compositionally biased region" description="Polar residues" evidence="1">
    <location>
        <begin position="34"/>
        <end position="54"/>
    </location>
</feature>
<sequence length="774" mass="84916">MEVSASSGSSKDVTQSLNQDSNKEAASVPKNYELISNESTNGTKSENSDSIQINNDQYTFNKHIAKNAYEMDYVKPFDEEKYKNQLLSENAKSIKQSYDVGDHKQFWTYNIAKDQYESMNATLLYDGSRTQVWVNDNEISATEAKQLGSEFDDHIYPLDVENFGNESDVDGNKKVNILVYDIQDGFSGDGGYVAGYFDPRDLSTASYSNRSEIFYIDTYPSMGLGSSKDVSEAYSTLAHEFQHMINYNQKVLIQQKPEMDTWLNEGLSMAAEQMYLKQSLQDRIDYYNEDADITKGHSLLNWDDSGDTLANYSLSYLFIEYLKIQCGHGDQIFKELIDDPNSNYQAVQDIIKKYIDKNLTFGKFMTDFRAALILRQRSGLYGFKGDPAFDSLQTKVYSGGALNLKGGGAVVKQIPSSQSLSIPVNKGTDITYTLLSTDQSSAQPIKPNVQEIGDNSNFIIGTAYENNKVFVKSGSKVIGQATVDSHDMFKVQPIPKQKAGSILTIYAENSLQQKSAAVSVKVVDKTPPAVPTVYTFGNNAITITGKAEQGSSVFIKSGKTVLGHGIASNKGSFSIKIKAKQKAGTVLTVYAVDKAGNKSASKTIKVVDKISPATPKVYTFGNNSTTVTGKIEAGATLTIYRGKIVLGKGVANSKGNVSVKIKSKQKAGTVLVAYATDKVGNRSHSKSFKVADKIAPHMPSVNKVTTKTTKVTGKAEKSATVYVYRGSKYLGKAKSSSKGYYHIKISKQKKGATLKIYAKDKAGNKSKTRSVKVY</sequence>
<name>A0A6M0P5W6_9BACI</name>
<proteinExistence type="predicted"/>
<gene>
    <name evidence="3" type="ORF">G4D61_05225</name>
</gene>
<dbReference type="InterPro" id="IPR041498">
    <property type="entry name" value="Big_6"/>
</dbReference>
<dbReference type="Gene3D" id="2.60.40.10">
    <property type="entry name" value="Immunoglobulins"/>
    <property type="match status" value="3"/>
</dbReference>
<reference evidence="3 4" key="2">
    <citation type="submission" date="2020-03" db="EMBL/GenBank/DDBJ databases">
        <title>Bacillus aquiflavi sp. nov., isolated from yellow water of strong flavor Chinese baijiu in Yibin region of China.</title>
        <authorList>
            <person name="Xie J."/>
        </authorList>
    </citation>
    <scope>NUCLEOTIDE SEQUENCE [LARGE SCALE GENOMIC DNA]</scope>
    <source>
        <strain evidence="3 4">Gsoil 114</strain>
    </source>
</reference>
<dbReference type="InterPro" id="IPR013783">
    <property type="entry name" value="Ig-like_fold"/>
</dbReference>
<organism evidence="3 4">
    <name type="scientific">Heyndrickxia ginsengihumi</name>
    <dbReference type="NCBI Taxonomy" id="363870"/>
    <lineage>
        <taxon>Bacteria</taxon>
        <taxon>Bacillati</taxon>
        <taxon>Bacillota</taxon>
        <taxon>Bacilli</taxon>
        <taxon>Bacillales</taxon>
        <taxon>Bacillaceae</taxon>
        <taxon>Heyndrickxia</taxon>
    </lineage>
</organism>
<comment type="caution">
    <text evidence="3">The sequence shown here is derived from an EMBL/GenBank/DDBJ whole genome shotgun (WGS) entry which is preliminary data.</text>
</comment>